<comment type="similarity">
    <text evidence="1">Belongs to the glycosyl hydrolase 5 (cellulase A) family.</text>
</comment>
<keyword evidence="2" id="KW-0378">Hydrolase</keyword>
<dbReference type="InterPro" id="IPR013780">
    <property type="entry name" value="Glyco_hydro_b"/>
</dbReference>
<evidence type="ECO:0000256" key="2">
    <source>
        <dbReference type="ARBA" id="ARBA00022801"/>
    </source>
</evidence>
<dbReference type="Gene3D" id="3.20.20.80">
    <property type="entry name" value="Glycosidases"/>
    <property type="match status" value="1"/>
</dbReference>
<dbReference type="PANTHER" id="PTHR31308:SF5">
    <property type="entry name" value="ERGOSTERYL-BETA-GLUCOSIDASE"/>
    <property type="match status" value="1"/>
</dbReference>
<accession>A0A9W6U7Y6</accession>
<keyword evidence="3" id="KW-0326">Glycosidase</keyword>
<reference evidence="7" key="1">
    <citation type="submission" date="2023-04" db="EMBL/GenBank/DDBJ databases">
        <title>Phytophthora lilii NBRC 32176.</title>
        <authorList>
            <person name="Ichikawa N."/>
            <person name="Sato H."/>
            <person name="Tonouchi N."/>
        </authorList>
    </citation>
    <scope>NUCLEOTIDE SEQUENCE</scope>
    <source>
        <strain evidence="7">NBRC 32176</strain>
    </source>
</reference>
<sequence length="757" mass="84569">MIKRTLRPAPTWEHQLSLSLCTVIKADVETMVTAIKSAWMRFALQQRIHHVDGLGTLQFASQRTRTRSRLKMSQPKPAPEPEARVTTHLAMKDGHFVDQHGRVALLRGVNLGGSSKLPFGYGHTDDQDFSAFFDGAASVSFVGCPFPLEEADLHLSRLQRWGLTFLRFIVTWEAIEHAGPGQIDREYLQYIRAVVEKAAEYNMLVYIDPHQDVWSRWTGGDGAPMWTLECIGLEPRNFEPTKAALCLETCGLPASQFPKMIWPTNYGKLACATMFTLFWAGKKYAPKCYVDGVQIQEYLQSHYLDSLAALAEALKGLPNVAGYGTMNEPSNGWIGTKDLQNSVGFRNGYAPSPLAAMALGEGIAQDVEVWGAGIMEMMRGKPMRVEHIDPKGVRAWKHGASCIWKEAGVWGLDAQGKPKILKPDYFSGVDFGTEFFLPFARKFTKRIQSISPKAMIFTEMPPTESGDLVFPQISNEDIPLAVNAMHWYDLITLFTTTWRSYFTLDFTTGKPAFGNAALRKLHQKQLAHTASFGREKMANAPTLIGETGIPYNMNHAQAFDTGDFSAQVEALDNTIYNLESQLLSFTLWNYTADNSHKFGDLWNLEDLSISSPDSEALARRLSGVRRRDDSARALRAFARPHGRRIAGIPSKSQFDLKTAEYVLEYTSDKTTSSAVTEIYVPYAHYPQGYRVTASDGHFTIDKHEGYDVVKHEHDDHAHKHRVVVSPTKPLHSGHSNLPVYLALAVALVSPYIKASTK</sequence>
<dbReference type="GO" id="GO:0016042">
    <property type="term" value="P:lipid catabolic process"/>
    <property type="evidence" value="ECO:0007669"/>
    <property type="project" value="UniProtKB-ARBA"/>
</dbReference>
<dbReference type="GO" id="GO:0000272">
    <property type="term" value="P:polysaccharide catabolic process"/>
    <property type="evidence" value="ECO:0007669"/>
    <property type="project" value="InterPro"/>
</dbReference>
<evidence type="ECO:0000256" key="3">
    <source>
        <dbReference type="ARBA" id="ARBA00023295"/>
    </source>
</evidence>
<dbReference type="SUPFAM" id="SSF51445">
    <property type="entry name" value="(Trans)glycosidases"/>
    <property type="match status" value="1"/>
</dbReference>
<protein>
    <submittedName>
        <fullName evidence="7">Unnamed protein product</fullName>
    </submittedName>
</protein>
<evidence type="ECO:0000256" key="4">
    <source>
        <dbReference type="SAM" id="MobiDB-lite"/>
    </source>
</evidence>
<dbReference type="EMBL" id="BSXW01000645">
    <property type="protein sequence ID" value="GMF27082.1"/>
    <property type="molecule type" value="Genomic_DNA"/>
</dbReference>
<dbReference type="InterPro" id="IPR001547">
    <property type="entry name" value="Glyco_hydro_5"/>
</dbReference>
<evidence type="ECO:0000256" key="1">
    <source>
        <dbReference type="ARBA" id="ARBA00005641"/>
    </source>
</evidence>
<dbReference type="OrthoDB" id="9971853at2759"/>
<feature type="domain" description="Glycoside hydrolase family 5" evidence="5">
    <location>
        <begin position="156"/>
        <end position="217"/>
    </location>
</feature>
<comment type="caution">
    <text evidence="7">The sequence shown here is derived from an EMBL/GenBank/DDBJ whole genome shotgun (WGS) entry which is preliminary data.</text>
</comment>
<feature type="domain" description="Glycoside hydrolase family 5 C-terminal" evidence="6">
    <location>
        <begin position="639"/>
        <end position="724"/>
    </location>
</feature>
<dbReference type="Proteomes" id="UP001165083">
    <property type="component" value="Unassembled WGS sequence"/>
</dbReference>
<evidence type="ECO:0000259" key="5">
    <source>
        <dbReference type="Pfam" id="PF00150"/>
    </source>
</evidence>
<dbReference type="GO" id="GO:0008422">
    <property type="term" value="F:beta-glucosidase activity"/>
    <property type="evidence" value="ECO:0007669"/>
    <property type="project" value="TreeGrafter"/>
</dbReference>
<dbReference type="InterPro" id="IPR052066">
    <property type="entry name" value="Glycosphingolipid_Hydrolases"/>
</dbReference>
<name>A0A9W6U7Y6_9STRA</name>
<gene>
    <name evidence="7" type="ORF">Plil01_001130000</name>
</gene>
<dbReference type="AlphaFoldDB" id="A0A9W6U7Y6"/>
<evidence type="ECO:0000259" key="6">
    <source>
        <dbReference type="Pfam" id="PF18564"/>
    </source>
</evidence>
<dbReference type="PANTHER" id="PTHR31308">
    <property type="match status" value="1"/>
</dbReference>
<dbReference type="Pfam" id="PF00150">
    <property type="entry name" value="Cellulase"/>
    <property type="match status" value="1"/>
</dbReference>
<dbReference type="Pfam" id="PF18564">
    <property type="entry name" value="Glyco_hydro_5_C"/>
    <property type="match status" value="1"/>
</dbReference>
<keyword evidence="8" id="KW-1185">Reference proteome</keyword>
<proteinExistence type="inferred from homology"/>
<dbReference type="InterPro" id="IPR041036">
    <property type="entry name" value="GH5_C"/>
</dbReference>
<evidence type="ECO:0000313" key="7">
    <source>
        <dbReference type="EMBL" id="GMF27082.1"/>
    </source>
</evidence>
<dbReference type="Gene3D" id="2.60.40.1180">
    <property type="entry name" value="Golgi alpha-mannosidase II"/>
    <property type="match status" value="1"/>
</dbReference>
<organism evidence="7 8">
    <name type="scientific">Phytophthora lilii</name>
    <dbReference type="NCBI Taxonomy" id="2077276"/>
    <lineage>
        <taxon>Eukaryota</taxon>
        <taxon>Sar</taxon>
        <taxon>Stramenopiles</taxon>
        <taxon>Oomycota</taxon>
        <taxon>Peronosporomycetes</taxon>
        <taxon>Peronosporales</taxon>
        <taxon>Peronosporaceae</taxon>
        <taxon>Phytophthora</taxon>
    </lineage>
</organism>
<dbReference type="InterPro" id="IPR017853">
    <property type="entry name" value="GH"/>
</dbReference>
<evidence type="ECO:0000313" key="8">
    <source>
        <dbReference type="Proteomes" id="UP001165083"/>
    </source>
</evidence>
<feature type="region of interest" description="Disordered" evidence="4">
    <location>
        <begin position="64"/>
        <end position="83"/>
    </location>
</feature>
<dbReference type="GO" id="GO:1901136">
    <property type="term" value="P:carbohydrate derivative catabolic process"/>
    <property type="evidence" value="ECO:0007669"/>
    <property type="project" value="UniProtKB-ARBA"/>
</dbReference>